<reference evidence="2" key="1">
    <citation type="submission" date="2022-12" db="EMBL/GenBank/DDBJ databases">
        <title>Draft genome assemblies for two species of Escallonia (Escalloniales).</title>
        <authorList>
            <person name="Chanderbali A."/>
            <person name="Dervinis C."/>
            <person name="Anghel I."/>
            <person name="Soltis D."/>
            <person name="Soltis P."/>
            <person name="Zapata F."/>
        </authorList>
    </citation>
    <scope>NUCLEOTIDE SEQUENCE</scope>
    <source>
        <strain evidence="2">UCBG64.0493</strain>
        <tissue evidence="2">Leaf</tissue>
    </source>
</reference>
<proteinExistence type="predicted"/>
<sequence length="63" mass="7653">MEIRGELEMDVERDLEEEIKDEIYHLVLRLHRLYQHQKERSGKKLPEQDAGTNKGQKEKHLQR</sequence>
<gene>
    <name evidence="2" type="ORF">RJ639_036242</name>
</gene>
<accession>A0AA88X4J1</accession>
<name>A0AA88X4J1_9ASTE</name>
<organism evidence="2 3">
    <name type="scientific">Escallonia herrerae</name>
    <dbReference type="NCBI Taxonomy" id="1293975"/>
    <lineage>
        <taxon>Eukaryota</taxon>
        <taxon>Viridiplantae</taxon>
        <taxon>Streptophyta</taxon>
        <taxon>Embryophyta</taxon>
        <taxon>Tracheophyta</taxon>
        <taxon>Spermatophyta</taxon>
        <taxon>Magnoliopsida</taxon>
        <taxon>eudicotyledons</taxon>
        <taxon>Gunneridae</taxon>
        <taxon>Pentapetalae</taxon>
        <taxon>asterids</taxon>
        <taxon>campanulids</taxon>
        <taxon>Escalloniales</taxon>
        <taxon>Escalloniaceae</taxon>
        <taxon>Escallonia</taxon>
    </lineage>
</organism>
<dbReference type="Proteomes" id="UP001188597">
    <property type="component" value="Unassembled WGS sequence"/>
</dbReference>
<feature type="compositionally biased region" description="Basic and acidic residues" evidence="1">
    <location>
        <begin position="37"/>
        <end position="47"/>
    </location>
</feature>
<evidence type="ECO:0000256" key="1">
    <source>
        <dbReference type="SAM" id="MobiDB-lite"/>
    </source>
</evidence>
<evidence type="ECO:0000313" key="3">
    <source>
        <dbReference type="Proteomes" id="UP001188597"/>
    </source>
</evidence>
<protein>
    <submittedName>
        <fullName evidence="2">Uncharacterized protein</fullName>
    </submittedName>
</protein>
<dbReference type="AlphaFoldDB" id="A0AA88X4J1"/>
<feature type="region of interest" description="Disordered" evidence="1">
    <location>
        <begin position="37"/>
        <end position="63"/>
    </location>
</feature>
<keyword evidence="3" id="KW-1185">Reference proteome</keyword>
<evidence type="ECO:0000313" key="2">
    <source>
        <dbReference type="EMBL" id="KAK3032285.1"/>
    </source>
</evidence>
<dbReference type="EMBL" id="JAVXUP010000274">
    <property type="protein sequence ID" value="KAK3032285.1"/>
    <property type="molecule type" value="Genomic_DNA"/>
</dbReference>
<comment type="caution">
    <text evidence="2">The sequence shown here is derived from an EMBL/GenBank/DDBJ whole genome shotgun (WGS) entry which is preliminary data.</text>
</comment>